<evidence type="ECO:0000259" key="5">
    <source>
        <dbReference type="PROSITE" id="PS50975"/>
    </source>
</evidence>
<keyword evidence="1 4" id="KW-0547">Nucleotide-binding</keyword>
<dbReference type="Pfam" id="PF02222">
    <property type="entry name" value="ATP-grasp"/>
    <property type="match status" value="1"/>
</dbReference>
<evidence type="ECO:0000313" key="7">
    <source>
        <dbReference type="Proteomes" id="UP000787472"/>
    </source>
</evidence>
<comment type="caution">
    <text evidence="6">The sequence shown here is derived from an EMBL/GenBank/DDBJ whole genome shotgun (WGS) entry which is preliminary data.</text>
</comment>
<name>A0A9E5JSE3_9GAMM</name>
<protein>
    <submittedName>
        <fullName evidence="6">5-(Carboxyamino)imidazole ribonucleotide synthase</fullName>
        <ecNumber evidence="6">6.3.4.18</ecNumber>
    </submittedName>
</protein>
<dbReference type="GO" id="GO:0005524">
    <property type="term" value="F:ATP binding"/>
    <property type="evidence" value="ECO:0007669"/>
    <property type="project" value="UniProtKB-UniRule"/>
</dbReference>
<evidence type="ECO:0000256" key="4">
    <source>
        <dbReference type="PROSITE-ProRule" id="PRU00409"/>
    </source>
</evidence>
<reference evidence="6" key="1">
    <citation type="submission" date="2020-03" db="EMBL/GenBank/DDBJ databases">
        <authorList>
            <person name="Guo F."/>
        </authorList>
    </citation>
    <scope>NUCLEOTIDE SEQUENCE</scope>
    <source>
        <strain evidence="6">JCM 30134</strain>
    </source>
</reference>
<dbReference type="SUPFAM" id="SSF56059">
    <property type="entry name" value="Glutathione synthetase ATP-binding domain-like"/>
    <property type="match status" value="1"/>
</dbReference>
<gene>
    <name evidence="6" type="primary">purK</name>
    <name evidence="6" type="ORF">G8770_02710</name>
</gene>
<dbReference type="InterPro" id="IPR011761">
    <property type="entry name" value="ATP-grasp"/>
</dbReference>
<proteinExistence type="predicted"/>
<dbReference type="Gene3D" id="3.30.1490.20">
    <property type="entry name" value="ATP-grasp fold, A domain"/>
    <property type="match status" value="1"/>
</dbReference>
<dbReference type="InterPro" id="IPR016185">
    <property type="entry name" value="PreATP-grasp_dom_sf"/>
</dbReference>
<dbReference type="SUPFAM" id="SSF52440">
    <property type="entry name" value="PreATP-grasp domain"/>
    <property type="match status" value="1"/>
</dbReference>
<dbReference type="Gene3D" id="3.40.50.20">
    <property type="match status" value="1"/>
</dbReference>
<dbReference type="NCBIfam" id="NF004678">
    <property type="entry name" value="PRK06019.1-4"/>
    <property type="match status" value="1"/>
</dbReference>
<dbReference type="InterPro" id="IPR011054">
    <property type="entry name" value="Rudment_hybrid_motif"/>
</dbReference>
<accession>A0A9E5JSE3</accession>
<evidence type="ECO:0000256" key="1">
    <source>
        <dbReference type="ARBA" id="ARBA00022741"/>
    </source>
</evidence>
<dbReference type="Gene3D" id="3.30.470.20">
    <property type="entry name" value="ATP-grasp fold, B domain"/>
    <property type="match status" value="1"/>
</dbReference>
<feature type="domain" description="ATP-grasp" evidence="5">
    <location>
        <begin position="84"/>
        <end position="267"/>
    </location>
</feature>
<dbReference type="RefSeq" id="WP_167181532.1">
    <property type="nucleotide sequence ID" value="NZ_JAAONZ010000002.1"/>
</dbReference>
<dbReference type="SUPFAM" id="SSF51246">
    <property type="entry name" value="Rudiment single hybrid motif"/>
    <property type="match status" value="1"/>
</dbReference>
<dbReference type="GO" id="GO:0046872">
    <property type="term" value="F:metal ion binding"/>
    <property type="evidence" value="ECO:0007669"/>
    <property type="project" value="InterPro"/>
</dbReference>
<dbReference type="Pfam" id="PF17769">
    <property type="entry name" value="PurK_C"/>
    <property type="match status" value="1"/>
</dbReference>
<dbReference type="PANTHER" id="PTHR11609">
    <property type="entry name" value="PURINE BIOSYNTHESIS PROTEIN 6/7, PUR6/7"/>
    <property type="match status" value="1"/>
</dbReference>
<organism evidence="6 7">
    <name type="scientific">Pseudomaricurvus hydrocarbonicus</name>
    <dbReference type="NCBI Taxonomy" id="1470433"/>
    <lineage>
        <taxon>Bacteria</taxon>
        <taxon>Pseudomonadati</taxon>
        <taxon>Pseudomonadota</taxon>
        <taxon>Gammaproteobacteria</taxon>
        <taxon>Cellvibrionales</taxon>
        <taxon>Cellvibrionaceae</taxon>
        <taxon>Pseudomaricurvus</taxon>
    </lineage>
</organism>
<keyword evidence="2" id="KW-0658">Purine biosynthesis</keyword>
<dbReference type="InterPro" id="IPR040686">
    <property type="entry name" value="PurK_C"/>
</dbReference>
<dbReference type="InterPro" id="IPR003135">
    <property type="entry name" value="ATP-grasp_carboxylate-amine"/>
</dbReference>
<sequence>MSKVWVLGHGQLGAMLQHAAMPLSVEVIPVDIDSEQLPDLQADDVVTAEREQWPTTPVTEKLAKHPNFINLDVFGRLADRLTQKQLLDDLGLATSPWKLVDDTLAAEQVYAELGERALMKRRTGGYDGRGQFWLKQSENTQIPDDWRNEAIVEQGINFDEEMAIVGVRDREGKKFFYPLTLTLQLNGVLTASVAPLARLDKLQPKAEAMLGKLLDGLDYVGVMAMECFRVGDELIVNELAPRVHNTAHWTQAGASVSQFESHIRAVAGVPLAKPQVKGLNVMINLLGTPHDERWWAISGAEPYWYGKEVREGRKVGHITFTHSGDKKLIQGLDELKALLPERYEEVIDWVETAVQS</sequence>
<dbReference type="PANTHER" id="PTHR11609:SF5">
    <property type="entry name" value="PHOSPHORIBOSYLAMINOIMIDAZOLE CARBOXYLASE"/>
    <property type="match status" value="1"/>
</dbReference>
<dbReference type="GO" id="GO:0006164">
    <property type="term" value="P:purine nucleotide biosynthetic process"/>
    <property type="evidence" value="ECO:0007669"/>
    <property type="project" value="UniProtKB-KW"/>
</dbReference>
<dbReference type="EC" id="6.3.4.18" evidence="6"/>
<dbReference type="PROSITE" id="PS50975">
    <property type="entry name" value="ATP_GRASP"/>
    <property type="match status" value="1"/>
</dbReference>
<evidence type="ECO:0000313" key="6">
    <source>
        <dbReference type="EMBL" id="NHO64459.1"/>
    </source>
</evidence>
<dbReference type="InterPro" id="IPR013815">
    <property type="entry name" value="ATP_grasp_subdomain_1"/>
</dbReference>
<evidence type="ECO:0000256" key="2">
    <source>
        <dbReference type="ARBA" id="ARBA00022755"/>
    </source>
</evidence>
<keyword evidence="6" id="KW-0436">Ligase</keyword>
<dbReference type="GO" id="GO:0034028">
    <property type="term" value="F:5-(carboxyamino)imidazole ribonucleotide synthase activity"/>
    <property type="evidence" value="ECO:0007669"/>
    <property type="project" value="UniProtKB-EC"/>
</dbReference>
<keyword evidence="3 4" id="KW-0067">ATP-binding</keyword>
<dbReference type="AlphaFoldDB" id="A0A9E5JSE3"/>
<dbReference type="Proteomes" id="UP000787472">
    <property type="component" value="Unassembled WGS sequence"/>
</dbReference>
<dbReference type="EMBL" id="JAAONZ010000002">
    <property type="protein sequence ID" value="NHO64459.1"/>
    <property type="molecule type" value="Genomic_DNA"/>
</dbReference>
<keyword evidence="7" id="KW-1185">Reference proteome</keyword>
<evidence type="ECO:0000256" key="3">
    <source>
        <dbReference type="ARBA" id="ARBA00022840"/>
    </source>
</evidence>
<dbReference type="GO" id="GO:0005829">
    <property type="term" value="C:cytosol"/>
    <property type="evidence" value="ECO:0007669"/>
    <property type="project" value="TreeGrafter"/>
</dbReference>